<gene>
    <name evidence="1" type="ORF">UFOPK1852_00798</name>
</gene>
<dbReference type="AlphaFoldDB" id="A0A6J6HWU9"/>
<reference evidence="1" key="1">
    <citation type="submission" date="2020-05" db="EMBL/GenBank/DDBJ databases">
        <authorList>
            <person name="Chiriac C."/>
            <person name="Salcher M."/>
            <person name="Ghai R."/>
            <person name="Kavagutti S V."/>
        </authorList>
    </citation>
    <scope>NUCLEOTIDE SEQUENCE</scope>
</reference>
<evidence type="ECO:0000313" key="1">
    <source>
        <dbReference type="EMBL" id="CAB4612968.1"/>
    </source>
</evidence>
<organism evidence="1">
    <name type="scientific">freshwater metagenome</name>
    <dbReference type="NCBI Taxonomy" id="449393"/>
    <lineage>
        <taxon>unclassified sequences</taxon>
        <taxon>metagenomes</taxon>
        <taxon>ecological metagenomes</taxon>
    </lineage>
</organism>
<dbReference type="EMBL" id="CAEZUS010000120">
    <property type="protein sequence ID" value="CAB4612968.1"/>
    <property type="molecule type" value="Genomic_DNA"/>
</dbReference>
<protein>
    <submittedName>
        <fullName evidence="1">Unannotated protein</fullName>
    </submittedName>
</protein>
<accession>A0A6J6HWU9</accession>
<proteinExistence type="predicted"/>
<name>A0A6J6HWU9_9ZZZZ</name>
<sequence>MARAFEISIWKPHAGKRTECLNRMKEWREVSLKAGVSSYEILAGSAGKDVNNIVIIQGFKGLADNGAVNETFFSNPDVVALWQKWQHDVIADLVSHDLYEEEA</sequence>